<protein>
    <recommendedName>
        <fullName evidence="3">Haloacid dehalogenase</fullName>
    </recommendedName>
</protein>
<proteinExistence type="predicted"/>
<dbReference type="Gene3D" id="3.40.50.1000">
    <property type="entry name" value="HAD superfamily/HAD-like"/>
    <property type="match status" value="1"/>
</dbReference>
<accession>A0A0A0NS03</accession>
<dbReference type="EMBL" id="QYCY01000004">
    <property type="protein sequence ID" value="RLV73003.1"/>
    <property type="molecule type" value="Genomic_DNA"/>
</dbReference>
<dbReference type="SUPFAM" id="SSF56784">
    <property type="entry name" value="HAD-like"/>
    <property type="match status" value="1"/>
</dbReference>
<dbReference type="eggNOG" id="COG1011">
    <property type="taxonomic scope" value="Bacteria"/>
</dbReference>
<dbReference type="InterPro" id="IPR023214">
    <property type="entry name" value="HAD_sf"/>
</dbReference>
<dbReference type="HOGENOM" id="CLU_2496646_0_0_11"/>
<evidence type="ECO:0000313" key="2">
    <source>
        <dbReference type="Proteomes" id="UP000281594"/>
    </source>
</evidence>
<sequence length="86" mass="8851">MRGAGGQWKPAPAAYAHALRAVDVPAGAATMVAVHPWDIDGAARAGLSTVWLRRTPVPYPSAARPADRQATGVADLARRLGTALPG</sequence>
<dbReference type="InterPro" id="IPR036412">
    <property type="entry name" value="HAD-like_sf"/>
</dbReference>
<gene>
    <name evidence="1" type="ORF">D3C57_150790</name>
</gene>
<name>A0A0A0NS03_STRRN</name>
<dbReference type="RefSeq" id="WP_020873647.1">
    <property type="nucleotide sequence ID" value="NC_022785.1"/>
</dbReference>
<dbReference type="STRING" id="1343740.M271_43990"/>
<dbReference type="KEGG" id="src:M271_43990"/>
<reference evidence="1 2" key="1">
    <citation type="journal article" date="2018" name="J. Biol. Chem.">
        <title>Discovery of the actinoplanic acid pathway in Streptomyces rapamycinicus reveals a genetically conserved synergism with rapamycin.</title>
        <authorList>
            <person name="Mrak P."/>
            <person name="Krastel P."/>
            <person name="Pivk Lukancic P."/>
            <person name="Tao J."/>
            <person name="Pistorius D."/>
            <person name="Moore C.M."/>
        </authorList>
    </citation>
    <scope>NUCLEOTIDE SEQUENCE [LARGE SCALE GENOMIC DNA]</scope>
    <source>
        <strain evidence="1 2">NRRL 5491</strain>
    </source>
</reference>
<evidence type="ECO:0000313" key="1">
    <source>
        <dbReference type="EMBL" id="RLV73003.1"/>
    </source>
</evidence>
<evidence type="ECO:0008006" key="3">
    <source>
        <dbReference type="Google" id="ProtNLM"/>
    </source>
</evidence>
<organism evidence="1 2">
    <name type="scientific">Streptomyces rapamycinicus (strain ATCC 29253 / DSM 41530 / NRRL 5491 / AYB-994)</name>
    <name type="common">Streptomyces hygroscopicus (strain ATCC 29253)</name>
    <dbReference type="NCBI Taxonomy" id="1343740"/>
    <lineage>
        <taxon>Bacteria</taxon>
        <taxon>Bacillati</taxon>
        <taxon>Actinomycetota</taxon>
        <taxon>Actinomycetes</taxon>
        <taxon>Kitasatosporales</taxon>
        <taxon>Streptomycetaceae</taxon>
        <taxon>Streptomyces</taxon>
        <taxon>Streptomyces violaceusniger group</taxon>
    </lineage>
</organism>
<dbReference type="Proteomes" id="UP000281594">
    <property type="component" value="Unassembled WGS sequence"/>
</dbReference>
<dbReference type="AlphaFoldDB" id="A0A0A0NS03"/>
<comment type="caution">
    <text evidence="1">The sequence shown here is derived from an EMBL/GenBank/DDBJ whole genome shotgun (WGS) entry which is preliminary data.</text>
</comment>